<protein>
    <recommendedName>
        <fullName evidence="5">Mediator of RNA polymerase II transcription subunit 33A</fullName>
    </recommendedName>
</protein>
<dbReference type="OrthoDB" id="683212at2759"/>
<feature type="compositionally biased region" description="Polar residues" evidence="1">
    <location>
        <begin position="37"/>
        <end position="51"/>
    </location>
</feature>
<dbReference type="EMBL" id="JABCRI010000011">
    <property type="protein sequence ID" value="KAF8397078.1"/>
    <property type="molecule type" value="Genomic_DNA"/>
</dbReference>
<dbReference type="Gene3D" id="3.30.2320.20">
    <property type="entry name" value="Class I aminoacyl-tRNA synthetases (RS)"/>
    <property type="match status" value="1"/>
</dbReference>
<keyword evidence="2" id="KW-1133">Transmembrane helix</keyword>
<proteinExistence type="predicted"/>
<evidence type="ECO:0000256" key="1">
    <source>
        <dbReference type="SAM" id="MobiDB-lite"/>
    </source>
</evidence>
<keyword evidence="4" id="KW-1185">Reference proteome</keyword>
<dbReference type="GO" id="GO:2000762">
    <property type="term" value="P:regulation of phenylpropanoid metabolic process"/>
    <property type="evidence" value="ECO:0007669"/>
    <property type="project" value="InterPro"/>
</dbReference>
<comment type="caution">
    <text evidence="3">The sequence shown here is derived from an EMBL/GenBank/DDBJ whole genome shotgun (WGS) entry which is preliminary data.</text>
</comment>
<feature type="transmembrane region" description="Helical" evidence="2">
    <location>
        <begin position="1322"/>
        <end position="1344"/>
    </location>
</feature>
<dbReference type="GO" id="GO:0016592">
    <property type="term" value="C:mediator complex"/>
    <property type="evidence" value="ECO:0007669"/>
    <property type="project" value="InterPro"/>
</dbReference>
<reference evidence="3 4" key="1">
    <citation type="submission" date="2020-04" db="EMBL/GenBank/DDBJ databases">
        <title>Plant Genome Project.</title>
        <authorList>
            <person name="Zhang R.-G."/>
        </authorList>
    </citation>
    <scope>NUCLEOTIDE SEQUENCE [LARGE SCALE GENOMIC DNA]</scope>
    <source>
        <strain evidence="3">YNK0</strain>
        <tissue evidence="3">Leaf</tissue>
    </source>
</reference>
<keyword evidence="2" id="KW-0812">Transmembrane</keyword>
<name>A0A835DB34_TETSI</name>
<evidence type="ECO:0000313" key="3">
    <source>
        <dbReference type="EMBL" id="KAF8397078.1"/>
    </source>
</evidence>
<dbReference type="Proteomes" id="UP000655225">
    <property type="component" value="Unassembled WGS sequence"/>
</dbReference>
<dbReference type="InterPro" id="IPR039638">
    <property type="entry name" value="MED33A/B"/>
</dbReference>
<keyword evidence="2" id="KW-0472">Membrane</keyword>
<dbReference type="OMA" id="PAWIQEV"/>
<sequence length="1442" mass="157217">MAKVDLDFGDEVDYANVEQFPIMNEEFGINNIVEGTEASTEQSKGHQTTSSKSRRHVKKPRMSDELVQMIDLVATNMGKITEAMHPDVEAAYASDLYAKLRTEVNKVLETARTEKLIGSSLDAKVYLHTADAYLSSKLHGMCAASNDADTLHCIFIKSQVGGVMLLMLYYSHVVYFTIKVRNVKDAGITHHKLVPFLSTPPYAAAVIMVISHRKMQPEAYRLYLELLSRHAFLFPPVEADPCTAKIIKSVNDALRLSQTYRVHVVELGHALVLFLFSVIIGLIDSTLDDWGLQMTFKDILSGIFGGGNHQDMEIDSKGNQDDERNEHRDQLRRRNTFMAMEVLGKLTENRKAMVLLRLVHLNMPEKFNGLLQRMQFLEAHKLSSNLKSASHLLVRLSANIQRAMDLEYQLNKRQLIGVLIDIRSCSLSSCNFGADRAACWVSFDIYMENALDGKQLPATSAIDILTELTKTLQVINRASWQETFLALWVSALRLVQRERDPLEGPIPHLDARLCVLLSIAPLAIARVVEDKGEMYSSSLRGGSTSGNLDTGFEHETNGRDHACRRHGLISSLQVLGQFSGLLCPPASVVIAATNAAAKAASFISNSKNGNVGFSGGGRGDNVNAGGNMRHLIVEACIARKLIDTSTYFWPGYVSTSVTSLSDSSPVQGSPWSTFKEGAQLTGPLKNALIATPASSLVEIEKLYHIALNGSEEERSVAAKILCGASLIRGWNIQEHVVHFVVKLLSPPVPPNFAGPGSHLVDYMSMLNAILFGLSSIDTVHILSLHGVVPEVAASLMPLCEAFGSLIPTSSHKSSMGDETSTYTVFSSAFLFLLRLWKFYRPPHEQCITGQGGPTGSELTLEYLLLLRNSHITSNNSAVSDKTIKVANLLEPSSTKPIYIDSYPKLRAWYCQNKACIASTLSGLCGGNPVHQVANKILNMIYWKMTKGGTMPGNPSTISNSSISGSPVSTGEDAYKRPMLPAWEVLEATPFVLEAILTACAHGRLSSRDLTTGLRDLVDFLPASLAAIISYFSAEITRGIWKPVLMNGTDWPSPAANLLLIESEMKEILAAAGVNIPSCSRGVAPMMLPLPMAALVSLTITFKLEKSLEYIHAVAGPALENCASGCPWPSMPIIGALWAQKIRRWHDFIVVSCSRSAFKQNQEAVAQLLRSCFTSFLEPSTSTMIYQSGVNGLLGSIISARGLLPSIAPGFLYLRTCRTIHNVQYVNEVIVGLVAQSARESAARWTHTDSLRLRSSHASLASATARAKEVATLGASLLCVAGGLQLVQELYQETIPTWLLSTEEGELGEVGPVSRILEGYAMAYLLILSGSFIWGVGVTPSAWAFSRRARIVGVHMDFVAGALEGNISLGCDPTTWKAYVSCFVGLVVSYAPAWIQEVKLETLRKLANGLRGWHECELAISLLERGGAAAMGSVAELVNGIEF</sequence>
<dbReference type="PANTHER" id="PTHR33739">
    <property type="entry name" value="OS07G0681500 PROTEIN"/>
    <property type="match status" value="1"/>
</dbReference>
<evidence type="ECO:0000313" key="4">
    <source>
        <dbReference type="Proteomes" id="UP000655225"/>
    </source>
</evidence>
<feature type="region of interest" description="Disordered" evidence="1">
    <location>
        <begin position="36"/>
        <end position="60"/>
    </location>
</feature>
<dbReference type="PANTHER" id="PTHR33739:SF3">
    <property type="entry name" value="OS07G0681500 PROTEIN"/>
    <property type="match status" value="1"/>
</dbReference>
<accession>A0A835DB34</accession>
<gene>
    <name evidence="3" type="ORF">HHK36_015985</name>
</gene>
<organism evidence="3 4">
    <name type="scientific">Tetracentron sinense</name>
    <name type="common">Spur-leaf</name>
    <dbReference type="NCBI Taxonomy" id="13715"/>
    <lineage>
        <taxon>Eukaryota</taxon>
        <taxon>Viridiplantae</taxon>
        <taxon>Streptophyta</taxon>
        <taxon>Embryophyta</taxon>
        <taxon>Tracheophyta</taxon>
        <taxon>Spermatophyta</taxon>
        <taxon>Magnoliopsida</taxon>
        <taxon>Trochodendrales</taxon>
        <taxon>Trochodendraceae</taxon>
        <taxon>Tetracentron</taxon>
    </lineage>
</organism>
<evidence type="ECO:0008006" key="5">
    <source>
        <dbReference type="Google" id="ProtNLM"/>
    </source>
</evidence>
<evidence type="ECO:0000256" key="2">
    <source>
        <dbReference type="SAM" id="Phobius"/>
    </source>
</evidence>